<reference evidence="2 3" key="1">
    <citation type="submission" date="2023-07" db="EMBL/GenBank/DDBJ databases">
        <title>Genomic Encyclopedia of Type Strains, Phase IV (KMG-IV): sequencing the most valuable type-strain genomes for metagenomic binning, comparative biology and taxonomic classification.</title>
        <authorList>
            <person name="Goeker M."/>
        </authorList>
    </citation>
    <scope>NUCLEOTIDE SEQUENCE [LARGE SCALE GENOMIC DNA]</scope>
    <source>
        <strain evidence="2 3">DSM 100301</strain>
    </source>
</reference>
<dbReference type="Gene3D" id="3.40.50.2000">
    <property type="entry name" value="Glycogen Phosphorylase B"/>
    <property type="match status" value="2"/>
</dbReference>
<keyword evidence="3" id="KW-1185">Reference proteome</keyword>
<protein>
    <submittedName>
        <fullName evidence="2">Glycosyltransferase involved in cell wall biosynthesis</fullName>
    </submittedName>
</protein>
<dbReference type="Proteomes" id="UP001235269">
    <property type="component" value="Unassembled WGS sequence"/>
</dbReference>
<dbReference type="InterPro" id="IPR001296">
    <property type="entry name" value="Glyco_trans_1"/>
</dbReference>
<dbReference type="Pfam" id="PF00534">
    <property type="entry name" value="Glycos_transf_1"/>
    <property type="match status" value="1"/>
</dbReference>
<evidence type="ECO:0000313" key="3">
    <source>
        <dbReference type="Proteomes" id="UP001235269"/>
    </source>
</evidence>
<evidence type="ECO:0000313" key="2">
    <source>
        <dbReference type="EMBL" id="MDQ0456119.1"/>
    </source>
</evidence>
<organism evidence="2 3">
    <name type="scientific">Rhizobium paknamense</name>
    <dbReference type="NCBI Taxonomy" id="1206817"/>
    <lineage>
        <taxon>Bacteria</taxon>
        <taxon>Pseudomonadati</taxon>
        <taxon>Pseudomonadota</taxon>
        <taxon>Alphaproteobacteria</taxon>
        <taxon>Hyphomicrobiales</taxon>
        <taxon>Rhizobiaceae</taxon>
        <taxon>Rhizobium/Agrobacterium group</taxon>
        <taxon>Rhizobium</taxon>
    </lineage>
</organism>
<comment type="caution">
    <text evidence="2">The sequence shown here is derived from an EMBL/GenBank/DDBJ whole genome shotgun (WGS) entry which is preliminary data.</text>
</comment>
<sequence length="369" mass="39903">MKIAFYAPLKSPDHPVPSGDRLMARQLLAALSLAGHEVELASTLRAFHGAPDADVSVFAAEAASEVERLTRQWQGEGAPDLWFCYHPYYKAPDRLGPTLCRAFGIPYVTAEASYSNRRNLGLWAAFQGEVLEAVRLAAVNLCFTGRDQRGLSEAAPEASLASIFPFIDPAPFLKRPPQPEPGRLVTVAMMRPGDKLMSYRALARALKRIEHLPWRLTVIGDGPARNAAEAAFSLLDPARIDWRGEQKQAAVAEALSQSALYLWPGHGEAYGLAYLEAQAAGLPVIAEAVAGVPEVVNDGQTGLLTAPGDDEAYAEAIAALLADPGQAARLGRAGRDFVRHERSIEAAAARLDCLLQEIVTRREGQHEQL</sequence>
<gene>
    <name evidence="2" type="ORF">QO005_002460</name>
</gene>
<dbReference type="PANTHER" id="PTHR45947:SF3">
    <property type="entry name" value="SULFOQUINOVOSYL TRANSFERASE SQD2"/>
    <property type="match status" value="1"/>
</dbReference>
<evidence type="ECO:0000259" key="1">
    <source>
        <dbReference type="Pfam" id="PF00534"/>
    </source>
</evidence>
<dbReference type="InterPro" id="IPR050194">
    <property type="entry name" value="Glycosyltransferase_grp1"/>
</dbReference>
<accession>A0ABU0ID00</accession>
<dbReference type="PANTHER" id="PTHR45947">
    <property type="entry name" value="SULFOQUINOVOSYL TRANSFERASE SQD2"/>
    <property type="match status" value="1"/>
</dbReference>
<dbReference type="RefSeq" id="WP_307158324.1">
    <property type="nucleotide sequence ID" value="NZ_JAUSWH010000007.1"/>
</dbReference>
<dbReference type="SUPFAM" id="SSF53756">
    <property type="entry name" value="UDP-Glycosyltransferase/glycogen phosphorylase"/>
    <property type="match status" value="1"/>
</dbReference>
<proteinExistence type="predicted"/>
<dbReference type="EMBL" id="JAUSWH010000007">
    <property type="protein sequence ID" value="MDQ0456119.1"/>
    <property type="molecule type" value="Genomic_DNA"/>
</dbReference>
<dbReference type="CDD" id="cd03801">
    <property type="entry name" value="GT4_PimA-like"/>
    <property type="match status" value="1"/>
</dbReference>
<name>A0ABU0ID00_9HYPH</name>
<feature type="domain" description="Glycosyl transferase family 1" evidence="1">
    <location>
        <begin position="203"/>
        <end position="336"/>
    </location>
</feature>